<feature type="domain" description="DUF7507" evidence="2">
    <location>
        <begin position="11"/>
        <end position="54"/>
    </location>
</feature>
<evidence type="ECO:0000313" key="4">
    <source>
        <dbReference type="Proteomes" id="UP000248882"/>
    </source>
</evidence>
<evidence type="ECO:0000259" key="1">
    <source>
        <dbReference type="Pfam" id="PF01345"/>
    </source>
</evidence>
<evidence type="ECO:0000313" key="3">
    <source>
        <dbReference type="EMBL" id="PZX46474.1"/>
    </source>
</evidence>
<dbReference type="AlphaFoldDB" id="A0A2W7QCX9"/>
<accession>A0A2W7QCX9</accession>
<dbReference type="EMBL" id="QKZT01000031">
    <property type="protein sequence ID" value="PZX46474.1"/>
    <property type="molecule type" value="Genomic_DNA"/>
</dbReference>
<dbReference type="Pfam" id="PF13585">
    <property type="entry name" value="CHU_C"/>
    <property type="match status" value="1"/>
</dbReference>
<dbReference type="NCBIfam" id="TIGR01451">
    <property type="entry name" value="B_ant_repeat"/>
    <property type="match status" value="2"/>
</dbReference>
<dbReference type="Pfam" id="PF24346">
    <property type="entry name" value="DUF7507"/>
    <property type="match status" value="2"/>
</dbReference>
<dbReference type="PANTHER" id="PTHR34819">
    <property type="entry name" value="LARGE CYSTEINE-RICH PERIPLASMIC PROTEIN OMCB"/>
    <property type="match status" value="1"/>
</dbReference>
<reference evidence="3 4" key="1">
    <citation type="submission" date="2018-06" db="EMBL/GenBank/DDBJ databases">
        <title>Genomic Encyclopedia of Archaeal and Bacterial Type Strains, Phase II (KMG-II): from individual species to whole genera.</title>
        <authorList>
            <person name="Goeker M."/>
        </authorList>
    </citation>
    <scope>NUCLEOTIDE SEQUENCE [LARGE SCALE GENOMIC DNA]</scope>
    <source>
        <strain evidence="3 4">DSM 19830</strain>
    </source>
</reference>
<dbReference type="InterPro" id="IPR055354">
    <property type="entry name" value="DUF7507"/>
</dbReference>
<dbReference type="InterPro" id="IPR013783">
    <property type="entry name" value="Ig-like_fold"/>
</dbReference>
<feature type="domain" description="DUF11" evidence="1">
    <location>
        <begin position="560"/>
        <end position="678"/>
    </location>
</feature>
<protein>
    <submittedName>
        <fullName evidence="3">Putative repeat protein (TIGR01451 family)/gliding motility-associated-like protein</fullName>
    </submittedName>
</protein>
<keyword evidence="4" id="KW-1185">Reference proteome</keyword>
<comment type="caution">
    <text evidence="3">The sequence shown here is derived from an EMBL/GenBank/DDBJ whole genome shotgun (WGS) entry which is preliminary data.</text>
</comment>
<dbReference type="NCBIfam" id="TIGR04131">
    <property type="entry name" value="Bac_Flav_CTERM"/>
    <property type="match status" value="1"/>
</dbReference>
<dbReference type="Proteomes" id="UP000248882">
    <property type="component" value="Unassembled WGS sequence"/>
</dbReference>
<dbReference type="PANTHER" id="PTHR34819:SF3">
    <property type="entry name" value="CELL SURFACE PROTEIN"/>
    <property type="match status" value="1"/>
</dbReference>
<proteinExistence type="predicted"/>
<feature type="non-terminal residue" evidence="3">
    <location>
        <position position="1"/>
    </location>
</feature>
<dbReference type="OrthoDB" id="904955at2"/>
<dbReference type="SUPFAM" id="SSF49478">
    <property type="entry name" value="Cna protein B-type domain"/>
    <property type="match status" value="1"/>
</dbReference>
<feature type="domain" description="DUF7507" evidence="2">
    <location>
        <begin position="69"/>
        <end position="164"/>
    </location>
</feature>
<dbReference type="Gene3D" id="2.60.40.10">
    <property type="entry name" value="Immunoglobulins"/>
    <property type="match status" value="1"/>
</dbReference>
<organism evidence="3 4">
    <name type="scientific">Algoriphagus chordae</name>
    <dbReference type="NCBI Taxonomy" id="237019"/>
    <lineage>
        <taxon>Bacteria</taxon>
        <taxon>Pseudomonadati</taxon>
        <taxon>Bacteroidota</taxon>
        <taxon>Cytophagia</taxon>
        <taxon>Cytophagales</taxon>
        <taxon>Cyclobacteriaceae</taxon>
        <taxon>Algoriphagus</taxon>
    </lineage>
</organism>
<dbReference type="InterPro" id="IPR051172">
    <property type="entry name" value="Chlamydia_OmcB"/>
</dbReference>
<dbReference type="InterPro" id="IPR026341">
    <property type="entry name" value="T9SS_type_B"/>
</dbReference>
<name>A0A2W7QCX9_9BACT</name>
<gene>
    <name evidence="3" type="ORF">LV85_04281</name>
</gene>
<dbReference type="Gene3D" id="2.60.40.1170">
    <property type="entry name" value="Mu homology domain, subdomain B"/>
    <property type="match status" value="1"/>
</dbReference>
<sequence>TDPLTGLNIGIGTMTPGQVVVETATYSVLQSDVDAGQIVNTANVVGTDATNAQLMDTATVTVVAANLASIELTKVADVSTVQSAGQVITYTLTVTNTGNVTLTDVDLVDPKTGLDVNIGDMSPGETSMYTTTYTVTFDDYLALAPIENTADVTGLDPNQMDVTDSDTAVVDIVCTNTTLITGVVYDESDNSGLAGVPILLTSVDGQNADKIGVTDANGRYLFTDTGAGEFTVEVIDRNLNLNNSLYSDGPSKKTVVVEPCQFQTVNFGYNDNDSAPVIHGLVWYDINEDGLQNEWYDANDDGQVTENLMTGTSIDLKDWEWIDFNGDGSYNGPQNWLELNAAGFGNPDGQNLEITGPNGYVATETVSKYGYWKHSLPQGGQFGEFTISIDDDPVFTANAVTIGSSGLVKILSSPISRMENVQDLTCGFTTPTTLTGTILQSGLIDIGFGYACHDATPSELIANDDPFGEFPISYGGVIGNILDNDLLNGNRPDPADVDIQFTDFGGILGLMVDDNGEISILPGMNPAGEYILHYTLTEVADPDNMDDAIVTITLVNDEVDLAISKTSNEAEIYEGDEFEYVVVVVNNGDTDANQVVISDDLPNNVTYLSSSAETSSDQIVVSTSVTGSRITWTVPYFPVGGSITITIKVKAGDSGSIVNSVEVESDGDEITPLDNVDTDVNTILPFHIPNVITPTNQDGNNDTFEIKGLGKFANAEIVIFNRYGDHVFQSDDYKNDWNAPGQVAGTYFYVLQLTDQAGEVHEIKGWIQVIKD</sequence>
<dbReference type="InterPro" id="IPR047589">
    <property type="entry name" value="DUF11_rpt"/>
</dbReference>
<dbReference type="InterPro" id="IPR001434">
    <property type="entry name" value="OmcB-like_DUF11"/>
</dbReference>
<dbReference type="Pfam" id="PF01345">
    <property type="entry name" value="DUF11"/>
    <property type="match status" value="1"/>
</dbReference>
<evidence type="ECO:0000259" key="2">
    <source>
        <dbReference type="Pfam" id="PF24346"/>
    </source>
</evidence>
<dbReference type="RefSeq" id="WP_146260528.1">
    <property type="nucleotide sequence ID" value="NZ_QKZT01000031.1"/>
</dbReference>